<protein>
    <recommendedName>
        <fullName evidence="2">WIYLD domain-containing protein</fullName>
    </recommendedName>
</protein>
<comment type="caution">
    <text evidence="3">The sequence shown here is derived from an EMBL/GenBank/DDBJ whole genome shotgun (WGS) entry which is preliminary data.</text>
</comment>
<evidence type="ECO:0000259" key="2">
    <source>
        <dbReference type="Pfam" id="PF10440"/>
    </source>
</evidence>
<dbReference type="InterPro" id="IPR043017">
    <property type="entry name" value="WIYLD_dom_sf"/>
</dbReference>
<feature type="region of interest" description="Disordered" evidence="1">
    <location>
        <begin position="78"/>
        <end position="105"/>
    </location>
</feature>
<dbReference type="AlphaFoldDB" id="A0A7J7MFB6"/>
<feature type="compositionally biased region" description="Basic and acidic residues" evidence="1">
    <location>
        <begin position="96"/>
        <end position="105"/>
    </location>
</feature>
<dbReference type="PANTHER" id="PTHR34271:SF1">
    <property type="entry name" value="NUCLEOLAR HISTONE METHYLTRANSFERASE-RELATED PROTEIN"/>
    <property type="match status" value="1"/>
</dbReference>
<name>A0A7J7MFB6_9MAGN</name>
<evidence type="ECO:0000313" key="3">
    <source>
        <dbReference type="EMBL" id="KAF6153547.1"/>
    </source>
</evidence>
<evidence type="ECO:0000313" key="4">
    <source>
        <dbReference type="Proteomes" id="UP000541444"/>
    </source>
</evidence>
<sequence length="604" mass="67202">MKSSSVIHSNDLFSLLNPKPESNITPKQRRQSIDNIRKRDGKADRPILVLPPMTTTLSAILPIIKDLSSHSTSWKTSRVRCRYPKVPQRRDKKKGGRQEQDKTDGTRMDAAIEFLGLMGVDSKVVRKAVNDLLKVYEGNWIFIEEYGYRVLIDTIFPPDDIQQGTLALEESFGNVLTGFNVQKDNLLEEGEKHLSICEASATGLEIEFPEPKLCITSVEVGDKLLSIGESSARLEIACVEPYSSSTSVDEGYKNTTIRKTSVTATGLEIARTKPKSSLTSEPISETGRTHWKSLPCSSSDSKQKRPRLEEIIHFKVQSPPRPHFQVPDKVSRSHFQVPDKVSRPHFQPPVQSPPPPHFQAPVQSSPLSHFQAPVQSSPPPHFQAPVQIPPPPHFQATVQSCPPPNFQATVQNCPPPNFQATVQSCPPPNFQATVQNCPPPNFQATVQSCPPPNFQAPVQTCPPPHFQAPVQIPPSPNFQAPVQSCPPSHFQAPVQIPPPLHFQVPVQIPPPPHFQVSVQSCPPPHVQAPVQIPPSPHFQAPVQIPPHPRRKPCWGWIDENEDGDVEENCVFSESIYSIQRQARRAASETKRERTARWDVKPQIA</sequence>
<feature type="region of interest" description="Disordered" evidence="1">
    <location>
        <begin position="318"/>
        <end position="380"/>
    </location>
</feature>
<feature type="region of interest" description="Disordered" evidence="1">
    <location>
        <begin position="1"/>
        <end position="38"/>
    </location>
</feature>
<feature type="region of interest" description="Disordered" evidence="1">
    <location>
        <begin position="273"/>
        <end position="305"/>
    </location>
</feature>
<feature type="region of interest" description="Disordered" evidence="1">
    <location>
        <begin position="582"/>
        <end position="604"/>
    </location>
</feature>
<proteinExistence type="predicted"/>
<reference evidence="3 4" key="1">
    <citation type="journal article" date="2020" name="IScience">
        <title>Genome Sequencing of the Endangered Kingdonia uniflora (Circaeasteraceae, Ranunculales) Reveals Potential Mechanisms of Evolutionary Specialization.</title>
        <authorList>
            <person name="Sun Y."/>
            <person name="Deng T."/>
            <person name="Zhang A."/>
            <person name="Moore M.J."/>
            <person name="Landis J.B."/>
            <person name="Lin N."/>
            <person name="Zhang H."/>
            <person name="Zhang X."/>
            <person name="Huang J."/>
            <person name="Zhang X."/>
            <person name="Sun H."/>
            <person name="Wang H."/>
        </authorList>
    </citation>
    <scope>NUCLEOTIDE SEQUENCE [LARGE SCALE GENOMIC DNA]</scope>
    <source>
        <strain evidence="3">TB1705</strain>
        <tissue evidence="3">Leaf</tissue>
    </source>
</reference>
<feature type="compositionally biased region" description="Pro residues" evidence="1">
    <location>
        <begin position="346"/>
        <end position="358"/>
    </location>
</feature>
<dbReference type="PANTHER" id="PTHR34271">
    <property type="entry name" value="NUCLEOLAR HISTONE METHYLTRANSFERASE-RELATED PROTEIN"/>
    <property type="match status" value="1"/>
</dbReference>
<gene>
    <name evidence="3" type="ORF">GIB67_027414</name>
</gene>
<organism evidence="3 4">
    <name type="scientific">Kingdonia uniflora</name>
    <dbReference type="NCBI Taxonomy" id="39325"/>
    <lineage>
        <taxon>Eukaryota</taxon>
        <taxon>Viridiplantae</taxon>
        <taxon>Streptophyta</taxon>
        <taxon>Embryophyta</taxon>
        <taxon>Tracheophyta</taxon>
        <taxon>Spermatophyta</taxon>
        <taxon>Magnoliopsida</taxon>
        <taxon>Ranunculales</taxon>
        <taxon>Circaeasteraceae</taxon>
        <taxon>Kingdonia</taxon>
    </lineage>
</organism>
<dbReference type="Pfam" id="PF10440">
    <property type="entry name" value="WIYLD"/>
    <property type="match status" value="1"/>
</dbReference>
<dbReference type="OrthoDB" id="1898570at2759"/>
<feature type="compositionally biased region" description="Polar residues" evidence="1">
    <location>
        <begin position="1"/>
        <end position="12"/>
    </location>
</feature>
<dbReference type="InterPro" id="IPR018848">
    <property type="entry name" value="WIYLD_domain"/>
</dbReference>
<keyword evidence="4" id="KW-1185">Reference proteome</keyword>
<dbReference type="Proteomes" id="UP000541444">
    <property type="component" value="Unassembled WGS sequence"/>
</dbReference>
<dbReference type="EMBL" id="JACGCM010001560">
    <property type="protein sequence ID" value="KAF6153547.1"/>
    <property type="molecule type" value="Genomic_DNA"/>
</dbReference>
<feature type="domain" description="WIYLD" evidence="2">
    <location>
        <begin position="105"/>
        <end position="159"/>
    </location>
</feature>
<dbReference type="Gene3D" id="1.10.8.850">
    <property type="entry name" value="Histone-lysine N methyltransferase , C-terminal domain-like"/>
    <property type="match status" value="1"/>
</dbReference>
<evidence type="ECO:0000256" key="1">
    <source>
        <dbReference type="SAM" id="MobiDB-lite"/>
    </source>
</evidence>
<accession>A0A7J7MFB6</accession>
<feature type="compositionally biased region" description="Basic and acidic residues" evidence="1">
    <location>
        <begin position="585"/>
        <end position="604"/>
    </location>
</feature>